<comment type="caution">
    <text evidence="3">The sequence shown here is derived from an EMBL/GenBank/DDBJ whole genome shotgun (WGS) entry which is preliminary data.</text>
</comment>
<protein>
    <submittedName>
        <fullName evidence="3">YD repeat-containing protein</fullName>
    </submittedName>
</protein>
<dbReference type="Pfam" id="PF20148">
    <property type="entry name" value="DUF6531"/>
    <property type="match status" value="1"/>
</dbReference>
<evidence type="ECO:0000259" key="2">
    <source>
        <dbReference type="Pfam" id="PF20148"/>
    </source>
</evidence>
<dbReference type="EMBL" id="JACHIN010000012">
    <property type="protein sequence ID" value="MBB5081893.1"/>
    <property type="molecule type" value="Genomic_DNA"/>
</dbReference>
<evidence type="ECO:0000313" key="3">
    <source>
        <dbReference type="EMBL" id="MBB5081893.1"/>
    </source>
</evidence>
<feature type="region of interest" description="Disordered" evidence="1">
    <location>
        <begin position="568"/>
        <end position="690"/>
    </location>
</feature>
<proteinExistence type="predicted"/>
<feature type="compositionally biased region" description="Basic residues" evidence="1">
    <location>
        <begin position="620"/>
        <end position="633"/>
    </location>
</feature>
<dbReference type="InterPro" id="IPR045351">
    <property type="entry name" value="DUF6531"/>
</dbReference>
<feature type="compositionally biased region" description="Basic and acidic residues" evidence="1">
    <location>
        <begin position="634"/>
        <end position="652"/>
    </location>
</feature>
<gene>
    <name evidence="3" type="ORF">HNR40_007388</name>
</gene>
<dbReference type="InterPro" id="IPR006530">
    <property type="entry name" value="YD"/>
</dbReference>
<evidence type="ECO:0000313" key="4">
    <source>
        <dbReference type="Proteomes" id="UP000568380"/>
    </source>
</evidence>
<feature type="compositionally biased region" description="Basic and acidic residues" evidence="1">
    <location>
        <begin position="568"/>
        <end position="580"/>
    </location>
</feature>
<name>A0A7W8EJS9_9ACTN</name>
<dbReference type="Gene3D" id="2.180.10.10">
    <property type="entry name" value="RHS repeat-associated core"/>
    <property type="match status" value="1"/>
</dbReference>
<sequence>MDPRTSGMFGAGWSTSWDMKILAEERGGRTSAVFTAADGRQARFADFGGTGTFQPPPGMQASLVRVPALCYAPPGVSCPAGGAATWWHLMDKTATKYIFDDLGRLRRLIDSRGRQQDVSYGPDGLLAKVTATGGRSLTFTWSGGRVAEVATDPLDGAPLTWTYTYDAGRLTRVCTPAAAPNCADYSYGSGSQYRSRVLDADPFAYWRLGEATGTAAADQTHAEREATYQSVTLGEPGALAATPDTAAKFTTGSVVKLPGNIVPHLGDRVSVELWFKTAGSGVLTAAGTQETNGAAHGPMLYVGTDGKLRGALGAVSSPITSAAPVNDNAWHHAVLTVSGADQALYLDGQRVGTTTGTVAVWRQFASIGNGVVDPAVSPAGPATKQAFPLQGAIDEVALYGQPLTEGEIADHFAARAGGAHQLSGVKLPSGRIWAANTYDPVTDRLATHTDSNGGTWKVGPLAVEVQSGESTVTVTDPATETLKFYYDAWRGYREVGEVDQLGHTTWYNYDQAGYLQTTTDRNNIDTRRYHDARGNVIARWYCRTSTECAVEHWSYYLNASDPFDPRNDRMLAHRDGRSASETDNTFATTRTYNTYGEQTKQTTPRHFGLSERTLDDDRLHRRHRAGDRRRHHPTRSDRLANRRAEQHVDLPLHQRRRSGRADQPSGHGRQARLRHPRPLEFQGRGVSGSS</sequence>
<accession>A0A7W8EJS9</accession>
<dbReference type="NCBIfam" id="TIGR01643">
    <property type="entry name" value="YD_repeat_2x"/>
    <property type="match status" value="1"/>
</dbReference>
<feature type="domain" description="DUF6531" evidence="2">
    <location>
        <begin position="4"/>
        <end position="44"/>
    </location>
</feature>
<dbReference type="SUPFAM" id="SSF49899">
    <property type="entry name" value="Concanavalin A-like lectins/glucanases"/>
    <property type="match status" value="1"/>
</dbReference>
<feature type="compositionally biased region" description="Polar residues" evidence="1">
    <location>
        <begin position="581"/>
        <end position="604"/>
    </location>
</feature>
<dbReference type="Proteomes" id="UP000568380">
    <property type="component" value="Unassembled WGS sequence"/>
</dbReference>
<dbReference type="AlphaFoldDB" id="A0A7W8EJS9"/>
<dbReference type="Gene3D" id="2.60.120.200">
    <property type="match status" value="1"/>
</dbReference>
<feature type="compositionally biased region" description="Basic and acidic residues" evidence="1">
    <location>
        <begin position="608"/>
        <end position="619"/>
    </location>
</feature>
<dbReference type="InterPro" id="IPR013320">
    <property type="entry name" value="ConA-like_dom_sf"/>
</dbReference>
<organism evidence="3 4">
    <name type="scientific">Nonomuraea endophytica</name>
    <dbReference type="NCBI Taxonomy" id="714136"/>
    <lineage>
        <taxon>Bacteria</taxon>
        <taxon>Bacillati</taxon>
        <taxon>Actinomycetota</taxon>
        <taxon>Actinomycetes</taxon>
        <taxon>Streptosporangiales</taxon>
        <taxon>Streptosporangiaceae</taxon>
        <taxon>Nonomuraea</taxon>
    </lineage>
</organism>
<keyword evidence="4" id="KW-1185">Reference proteome</keyword>
<reference evidence="3 4" key="1">
    <citation type="submission" date="2020-08" db="EMBL/GenBank/DDBJ databases">
        <title>Genomic Encyclopedia of Type Strains, Phase IV (KMG-IV): sequencing the most valuable type-strain genomes for metagenomic binning, comparative biology and taxonomic classification.</title>
        <authorList>
            <person name="Goeker M."/>
        </authorList>
    </citation>
    <scope>NUCLEOTIDE SEQUENCE [LARGE SCALE GENOMIC DNA]</scope>
    <source>
        <strain evidence="3 4">DSM 45385</strain>
    </source>
</reference>
<dbReference type="Pfam" id="PF13385">
    <property type="entry name" value="Laminin_G_3"/>
    <property type="match status" value="1"/>
</dbReference>
<evidence type="ECO:0000256" key="1">
    <source>
        <dbReference type="SAM" id="MobiDB-lite"/>
    </source>
</evidence>